<comment type="caution">
    <text evidence="3">The sequence shown here is derived from an EMBL/GenBank/DDBJ whole genome shotgun (WGS) entry which is preliminary data.</text>
</comment>
<gene>
    <name evidence="3" type="ORF">BG57_06000</name>
</gene>
<evidence type="ECO:0000313" key="3">
    <source>
        <dbReference type="EMBL" id="KDR34537.1"/>
    </source>
</evidence>
<reference evidence="3 4" key="1">
    <citation type="submission" date="2014-03" db="EMBL/GenBank/DDBJ databases">
        <title>Draft Genome Sequences of Four Burkholderia Strains.</title>
        <authorList>
            <person name="Liu X.Y."/>
            <person name="Li C.X."/>
            <person name="Xu J.H."/>
        </authorList>
    </citation>
    <scope>NUCLEOTIDE SEQUENCE [LARGE SCALE GENOMIC DNA]</scope>
    <source>
        <strain evidence="3 4">R27</strain>
    </source>
</reference>
<evidence type="ECO:0000313" key="4">
    <source>
        <dbReference type="Proteomes" id="UP000027439"/>
    </source>
</evidence>
<keyword evidence="2" id="KW-0812">Transmembrane</keyword>
<feature type="transmembrane region" description="Helical" evidence="2">
    <location>
        <begin position="12"/>
        <end position="32"/>
    </location>
</feature>
<dbReference type="RefSeq" id="WP_052005842.1">
    <property type="nucleotide sequence ID" value="NZ_BMEG01000002.1"/>
</dbReference>
<feature type="transmembrane region" description="Helical" evidence="2">
    <location>
        <begin position="88"/>
        <end position="109"/>
    </location>
</feature>
<protein>
    <submittedName>
        <fullName evidence="3">Uncharacterized protein</fullName>
    </submittedName>
</protein>
<evidence type="ECO:0000256" key="2">
    <source>
        <dbReference type="SAM" id="Phobius"/>
    </source>
</evidence>
<dbReference type="OrthoDB" id="5450120at2"/>
<dbReference type="EMBL" id="JFHE01000013">
    <property type="protein sequence ID" value="KDR34537.1"/>
    <property type="molecule type" value="Genomic_DNA"/>
</dbReference>
<keyword evidence="2" id="KW-0472">Membrane</keyword>
<feature type="region of interest" description="Disordered" evidence="1">
    <location>
        <begin position="127"/>
        <end position="155"/>
    </location>
</feature>
<feature type="transmembrane region" description="Helical" evidence="2">
    <location>
        <begin position="52"/>
        <end position="76"/>
    </location>
</feature>
<accession>A0A069P236</accession>
<dbReference type="eggNOG" id="COG4461">
    <property type="taxonomic scope" value="Bacteria"/>
</dbReference>
<organism evidence="3 4">
    <name type="scientific">Caballeronia grimmiae</name>
    <dbReference type="NCBI Taxonomy" id="1071679"/>
    <lineage>
        <taxon>Bacteria</taxon>
        <taxon>Pseudomonadati</taxon>
        <taxon>Pseudomonadota</taxon>
        <taxon>Betaproteobacteria</taxon>
        <taxon>Burkholderiales</taxon>
        <taxon>Burkholderiaceae</taxon>
        <taxon>Caballeronia</taxon>
    </lineage>
</organism>
<sequence>MADIRNSRLLNSALWVCAFLGAGVWAILGEAISRPIVSRLTELVITGDIPQMTALVIAAAMGVVRFLPITCTLWAFSTRKRPDRFSRWRMFVLWASTLLGAMALAAIIVTQLHDTLVDADERVALPVSAANPPAPENERSSSGRAGETAATQAPLQNENEAITAGSRLDPQQQFLAEVMRREPELGQIINDPDWKTFLQRQEGESTIVELLTAAYNRRDLEAVVRFIEAFKLTKYAAATRGVPFTEEERYEDELMRQSQDANAGTYQTSFDCTRARSTPEYLICHDVELATADLLLAQLVQRAQGAVVDKAALAERLRKQWNYRQQKCVDKPCLAAWYAYEQDVIARIAQTGDANATQDRPPTMTAY</sequence>
<name>A0A069P236_9BURK</name>
<dbReference type="AlphaFoldDB" id="A0A069P236"/>
<proteinExistence type="predicted"/>
<dbReference type="Proteomes" id="UP000027439">
    <property type="component" value="Unassembled WGS sequence"/>
</dbReference>
<keyword evidence="2" id="KW-1133">Transmembrane helix</keyword>
<evidence type="ECO:0000256" key="1">
    <source>
        <dbReference type="SAM" id="MobiDB-lite"/>
    </source>
</evidence>